<dbReference type="PANTHER" id="PTHR43752:SF2">
    <property type="entry name" value="BNR_ASP-BOX REPEAT FAMILY PROTEIN"/>
    <property type="match status" value="1"/>
</dbReference>
<dbReference type="PANTHER" id="PTHR43752">
    <property type="entry name" value="BNR/ASP-BOX REPEAT FAMILY PROTEIN"/>
    <property type="match status" value="1"/>
</dbReference>
<feature type="region of interest" description="Disordered" evidence="1">
    <location>
        <begin position="295"/>
        <end position="317"/>
    </location>
</feature>
<gene>
    <name evidence="3" type="ORF">M0638_15230</name>
</gene>
<dbReference type="Pfam" id="PF13088">
    <property type="entry name" value="BNR_2"/>
    <property type="match status" value="1"/>
</dbReference>
<keyword evidence="3" id="KW-0326">Glycosidase</keyword>
<evidence type="ECO:0000259" key="2">
    <source>
        <dbReference type="Pfam" id="PF13088"/>
    </source>
</evidence>
<accession>A0A9X1Y954</accession>
<protein>
    <submittedName>
        <fullName evidence="3">Exo-alpha-sialidase</fullName>
        <ecNumber evidence="3">3.2.1.18</ecNumber>
    </submittedName>
</protein>
<evidence type="ECO:0000256" key="1">
    <source>
        <dbReference type="SAM" id="MobiDB-lite"/>
    </source>
</evidence>
<keyword evidence="4" id="KW-1185">Reference proteome</keyword>
<dbReference type="Proteomes" id="UP001139516">
    <property type="component" value="Unassembled WGS sequence"/>
</dbReference>
<name>A0A9X1Y954_9PROT</name>
<evidence type="ECO:0000313" key="4">
    <source>
        <dbReference type="Proteomes" id="UP001139516"/>
    </source>
</evidence>
<comment type="caution">
    <text evidence="3">The sequence shown here is derived from an EMBL/GenBank/DDBJ whole genome shotgun (WGS) entry which is preliminary data.</text>
</comment>
<evidence type="ECO:0000313" key="3">
    <source>
        <dbReference type="EMBL" id="MCK8785736.1"/>
    </source>
</evidence>
<sequence length="406" mass="44524">MSVDATLPGPRDGVLRPAPDDAARVQAFLPSPTVQSHASFLMPLADGSLGCVWFGGTQEGVPDISVWFSRLEAGNDLWTPAVRLSDDPTRSEQNPLLFPAPGGRLWLLWTAQVSGNQDTAIVRRRISEDNGRSWGPIETLFGPRADGGTFIRHPVVVLDNGDWLLPIWSCVTRPGEKWVGDLDYSAVKISSDQGLTWSEHRVPDSLGCVHMSIVDLRDGTLAAFYRSRWADNVYRSESHDGGKSWTAPVPTDLPNNNSSIQALRLADGRLAMVCNPSSAADATERRVSLYDEIEDEDPSGAVEAKPEPTPTPGARSTFWGVPRAPMTLAISEDGGRTWPLRRNLEVGDGYCMTNNSKQGLNREFSYPTVVQTPDGDLHVSYTYFRQAIRYVRVPLGWVNAGRGPAR</sequence>
<dbReference type="InterPro" id="IPR011040">
    <property type="entry name" value="Sialidase"/>
</dbReference>
<dbReference type="CDD" id="cd15482">
    <property type="entry name" value="Sialidase_non-viral"/>
    <property type="match status" value="1"/>
</dbReference>
<keyword evidence="3" id="KW-0378">Hydrolase</keyword>
<dbReference type="Gene3D" id="2.120.10.10">
    <property type="match status" value="1"/>
</dbReference>
<dbReference type="RefSeq" id="WP_248667851.1">
    <property type="nucleotide sequence ID" value="NZ_JALPRX010000065.1"/>
</dbReference>
<organism evidence="3 4">
    <name type="scientific">Roseomonas acroporae</name>
    <dbReference type="NCBI Taxonomy" id="2937791"/>
    <lineage>
        <taxon>Bacteria</taxon>
        <taxon>Pseudomonadati</taxon>
        <taxon>Pseudomonadota</taxon>
        <taxon>Alphaproteobacteria</taxon>
        <taxon>Acetobacterales</taxon>
        <taxon>Roseomonadaceae</taxon>
        <taxon>Roseomonas</taxon>
    </lineage>
</organism>
<proteinExistence type="predicted"/>
<dbReference type="GO" id="GO:0004308">
    <property type="term" value="F:exo-alpha-sialidase activity"/>
    <property type="evidence" value="ECO:0007669"/>
    <property type="project" value="UniProtKB-EC"/>
</dbReference>
<dbReference type="AlphaFoldDB" id="A0A9X1Y954"/>
<dbReference type="SUPFAM" id="SSF50939">
    <property type="entry name" value="Sialidases"/>
    <property type="match status" value="1"/>
</dbReference>
<feature type="domain" description="Sialidase" evidence="2">
    <location>
        <begin position="47"/>
        <end position="379"/>
    </location>
</feature>
<dbReference type="EC" id="3.2.1.18" evidence="3"/>
<dbReference type="InterPro" id="IPR036278">
    <property type="entry name" value="Sialidase_sf"/>
</dbReference>
<reference evidence="3" key="1">
    <citation type="submission" date="2022-04" db="EMBL/GenBank/DDBJ databases">
        <title>Roseomonas acroporae sp. nov., isolated from coral Acropora digitifera.</title>
        <authorList>
            <person name="Sun H."/>
        </authorList>
    </citation>
    <scope>NUCLEOTIDE SEQUENCE</scope>
    <source>
        <strain evidence="3">NAR14</strain>
    </source>
</reference>
<dbReference type="EMBL" id="JALPRX010000065">
    <property type="protein sequence ID" value="MCK8785736.1"/>
    <property type="molecule type" value="Genomic_DNA"/>
</dbReference>